<dbReference type="Proteomes" id="UP000076969">
    <property type="component" value="Chromosome"/>
</dbReference>
<name>A0A172WF63_9EURY</name>
<dbReference type="RefSeq" id="WP_068664285.1">
    <property type="nucleotide sequence ID" value="NZ_CP015520.1"/>
</dbReference>
<feature type="coiled-coil region" evidence="1">
    <location>
        <begin position="205"/>
        <end position="263"/>
    </location>
</feature>
<protein>
    <submittedName>
        <fullName evidence="3">Uncharacterized protein</fullName>
    </submittedName>
</protein>
<evidence type="ECO:0000256" key="2">
    <source>
        <dbReference type="SAM" id="MobiDB-lite"/>
    </source>
</evidence>
<evidence type="ECO:0000256" key="1">
    <source>
        <dbReference type="SAM" id="Coils"/>
    </source>
</evidence>
<dbReference type="AlphaFoldDB" id="A0A172WF63"/>
<dbReference type="STRING" id="1712654.A7C91_01470"/>
<dbReference type="KEGG" id="tpie:A7C91_01470"/>
<accession>A0A172WF63</accession>
<reference evidence="4" key="1">
    <citation type="journal article" date="2016" name="Syst. Appl. Microbiol.">
        <title>Thermococcus piezophilus sp. nov., a novel hyperthermophilic and piezophilic archaeon with a broad pressure range for growth, isolated from a deepest hydrothermal vent at the Mid-Cayman Rise.</title>
        <authorList>
            <person name="Dalmasso C."/>
            <person name="Oger P."/>
            <person name="Selva G."/>
            <person name="Courtine D."/>
            <person name="L'Haridon S."/>
            <person name="Garlaschelli A."/>
            <person name="Roussel E."/>
            <person name="Miyazaki J."/>
            <person name="Reveillaud J."/>
            <person name="Jebbar M."/>
            <person name="Takai K."/>
            <person name="Maignien L."/>
            <person name="Alain K."/>
        </authorList>
    </citation>
    <scope>NUCLEOTIDE SEQUENCE [LARGE SCALE GENOMIC DNA]</scope>
    <source>
        <strain evidence="4">CDGS</strain>
    </source>
</reference>
<sequence length="358" mass="42091">MLMLKRSKKQGIGWDYIKERHPEVVDELKTLRDWDSVKSAIPESEAIRDYSVLALEAVAATIRELRIDREMLAERIEILNRKFEELSSSHKESTHSLEKRIKELEDQLAELEQRTLFLDSVEMLVPRLNEIDERMERLSAEILRRVEEHYSKRMDDFIRTYIEERLKSFEGELKRSIFGVSVNLSETLLRIQQHYEELVAENVRLRSVVKEREELKRALAEKEREIEELKRKLAVLREMSKRVNTLSKRLSDYEAKLAEMSRIQKELAVLTGTRDVDEALNILKTQFIPKSKFESTLREVKGILSEIEEIRQENARLRIENEKLKGVLKTLFQERLEESVGSESEETSSSSFDDNKPG</sequence>
<feature type="coiled-coil region" evidence="1">
    <location>
        <begin position="55"/>
        <end position="148"/>
    </location>
</feature>
<organism evidence="3 4">
    <name type="scientific">Thermococcus piezophilus</name>
    <dbReference type="NCBI Taxonomy" id="1712654"/>
    <lineage>
        <taxon>Archaea</taxon>
        <taxon>Methanobacteriati</taxon>
        <taxon>Methanobacteriota</taxon>
        <taxon>Thermococci</taxon>
        <taxon>Thermococcales</taxon>
        <taxon>Thermococcaceae</taxon>
        <taxon>Thermococcus</taxon>
    </lineage>
</organism>
<proteinExistence type="predicted"/>
<dbReference type="GeneID" id="28494822"/>
<gene>
    <name evidence="3" type="ORF">A7C91_01470</name>
</gene>
<keyword evidence="1" id="KW-0175">Coiled coil</keyword>
<evidence type="ECO:0000313" key="4">
    <source>
        <dbReference type="Proteomes" id="UP000076969"/>
    </source>
</evidence>
<evidence type="ECO:0000313" key="3">
    <source>
        <dbReference type="EMBL" id="ANF22009.1"/>
    </source>
</evidence>
<feature type="coiled-coil region" evidence="1">
    <location>
        <begin position="300"/>
        <end position="334"/>
    </location>
</feature>
<feature type="region of interest" description="Disordered" evidence="2">
    <location>
        <begin position="336"/>
        <end position="358"/>
    </location>
</feature>
<keyword evidence="4" id="KW-1185">Reference proteome</keyword>
<dbReference type="EMBL" id="CP015520">
    <property type="protein sequence ID" value="ANF22009.1"/>
    <property type="molecule type" value="Genomic_DNA"/>
</dbReference>
<dbReference type="OrthoDB" id="86153at2157"/>
<feature type="compositionally biased region" description="Low complexity" evidence="2">
    <location>
        <begin position="339"/>
        <end position="351"/>
    </location>
</feature>